<organism evidence="2 3">
    <name type="scientific">Lacibacter sediminis</name>
    <dbReference type="NCBI Taxonomy" id="2760713"/>
    <lineage>
        <taxon>Bacteria</taxon>
        <taxon>Pseudomonadati</taxon>
        <taxon>Bacteroidota</taxon>
        <taxon>Chitinophagia</taxon>
        <taxon>Chitinophagales</taxon>
        <taxon>Chitinophagaceae</taxon>
        <taxon>Lacibacter</taxon>
    </lineage>
</organism>
<dbReference type="EMBL" id="CP060007">
    <property type="protein sequence ID" value="QNA46502.1"/>
    <property type="molecule type" value="Genomic_DNA"/>
</dbReference>
<dbReference type="AlphaFoldDB" id="A0A7G5XLZ9"/>
<gene>
    <name evidence="2" type="ORF">H4075_10125</name>
</gene>
<evidence type="ECO:0000313" key="2">
    <source>
        <dbReference type="EMBL" id="QNA46502.1"/>
    </source>
</evidence>
<dbReference type="Proteomes" id="UP000515344">
    <property type="component" value="Chromosome"/>
</dbReference>
<keyword evidence="3" id="KW-1185">Reference proteome</keyword>
<evidence type="ECO:0000313" key="3">
    <source>
        <dbReference type="Proteomes" id="UP000515344"/>
    </source>
</evidence>
<proteinExistence type="predicted"/>
<protein>
    <submittedName>
        <fullName evidence="2">Uncharacterized protein</fullName>
    </submittedName>
</protein>
<name>A0A7G5XLZ9_9BACT</name>
<accession>A0A7G5XLZ9</accession>
<sequence length="306" mass="35045">MKKTAFLLFSIVITVIASAQINLKDSSVQAIGYWDKNEKQSYIITTDKFKIREGDTISKSQLTYDVDITIVDSTANSYVIEWKYSNYRVTGGELIRQKIDAFFQDLTIRFKTDEMGGFDELLNWQEVRDHIKKTTTLLLQEFKNEPKLMEVMAEVGKIYNSKENIEALAINDIQQFYLFYGAKYIKGETIEATIQVPNVMGGKPFDADALLYLDEINEKDENYILRYEQTVDEKQLLAAVTEYVSKIAKTAGKTAPKDLGIKNLVNELQIGSRIHDYGWVIYSVSTKKVTAEGMENVEERVIEIKD</sequence>
<evidence type="ECO:0000256" key="1">
    <source>
        <dbReference type="SAM" id="SignalP"/>
    </source>
</evidence>
<feature type="chain" id="PRO_5028816634" evidence="1">
    <location>
        <begin position="20"/>
        <end position="306"/>
    </location>
</feature>
<dbReference type="KEGG" id="lacs:H4075_10125"/>
<keyword evidence="1" id="KW-0732">Signal</keyword>
<dbReference type="RefSeq" id="WP_182806394.1">
    <property type="nucleotide sequence ID" value="NZ_CP060007.1"/>
</dbReference>
<feature type="signal peptide" evidence="1">
    <location>
        <begin position="1"/>
        <end position="19"/>
    </location>
</feature>
<reference evidence="3" key="1">
    <citation type="submission" date="2020-08" db="EMBL/GenBank/DDBJ databases">
        <title>Lacibacter sp. S13-6-6 genome sequencing.</title>
        <authorList>
            <person name="Jin L."/>
        </authorList>
    </citation>
    <scope>NUCLEOTIDE SEQUENCE [LARGE SCALE GENOMIC DNA]</scope>
    <source>
        <strain evidence="3">S13-6-6</strain>
    </source>
</reference>